<proteinExistence type="predicted"/>
<name>A0A3D9DIT7_9FLAO</name>
<sequence>MKQISNIIISLSLLFVLVNCHSFSKYTISTNIKQEDTYIRYNNDSLKITMLMYGGYDIAQSEKELKLISPNDNGGKDKLFYLKNSIIKARTYQVVLSLSPKPIDYNKTYYSKTISCDGNHFVTLKLSDIDSSNVKLYLDNFKCIGKSNF</sequence>
<gene>
    <name evidence="1" type="ORF">DRF60_09720</name>
</gene>
<dbReference type="AlphaFoldDB" id="A0A3D9DIT7"/>
<dbReference type="Proteomes" id="UP000257030">
    <property type="component" value="Unassembled WGS sequence"/>
</dbReference>
<dbReference type="OrthoDB" id="1257747at2"/>
<comment type="caution">
    <text evidence="1">The sequence shown here is derived from an EMBL/GenBank/DDBJ whole genome shotgun (WGS) entry which is preliminary data.</text>
</comment>
<reference evidence="1 2" key="1">
    <citation type="journal article" date="2010" name="Syst. Appl. Microbiol.">
        <title>Four new species of Chryseobacterium from the rhizosphere of coastal sand dune plants, Chryseobacterium elymi sp. nov., Chryseobacterium hagamense sp. nov., Chryseobacterium lathyri sp. nov. and Chryseobacterium rhizosphaerae sp. nov.</title>
        <authorList>
            <person name="Cho S.H."/>
            <person name="Lee K.S."/>
            <person name="Shin D.S."/>
            <person name="Han J.H."/>
            <person name="Park K.S."/>
            <person name="Lee C.H."/>
            <person name="Park K.H."/>
            <person name="Kim S.B."/>
        </authorList>
    </citation>
    <scope>NUCLEOTIDE SEQUENCE [LARGE SCALE GENOMIC DNA]</scope>
    <source>
        <strain evidence="1 2">KCTC 22547</strain>
    </source>
</reference>
<keyword evidence="2" id="KW-1185">Reference proteome</keyword>
<dbReference type="EMBL" id="QNUH01000007">
    <property type="protein sequence ID" value="REC77940.1"/>
    <property type="molecule type" value="Genomic_DNA"/>
</dbReference>
<dbReference type="RefSeq" id="WP_116011909.1">
    <property type="nucleotide sequence ID" value="NZ_QNUH01000007.1"/>
</dbReference>
<protein>
    <submittedName>
        <fullName evidence="1">Uncharacterized protein</fullName>
    </submittedName>
</protein>
<organism evidence="1 2">
    <name type="scientific">Chryseobacterium elymi</name>
    <dbReference type="NCBI Taxonomy" id="395936"/>
    <lineage>
        <taxon>Bacteria</taxon>
        <taxon>Pseudomonadati</taxon>
        <taxon>Bacteroidota</taxon>
        <taxon>Flavobacteriia</taxon>
        <taxon>Flavobacteriales</taxon>
        <taxon>Weeksellaceae</taxon>
        <taxon>Chryseobacterium group</taxon>
        <taxon>Chryseobacterium</taxon>
    </lineage>
</organism>
<evidence type="ECO:0000313" key="1">
    <source>
        <dbReference type="EMBL" id="REC77940.1"/>
    </source>
</evidence>
<evidence type="ECO:0000313" key="2">
    <source>
        <dbReference type="Proteomes" id="UP000257030"/>
    </source>
</evidence>
<accession>A0A3D9DIT7</accession>